<dbReference type="InterPro" id="IPR025857">
    <property type="entry name" value="MacB_PCD"/>
</dbReference>
<accession>A0ABS9KT38</accession>
<feature type="transmembrane region" description="Helical" evidence="6">
    <location>
        <begin position="331"/>
        <end position="361"/>
    </location>
</feature>
<evidence type="ECO:0000256" key="2">
    <source>
        <dbReference type="ARBA" id="ARBA00022475"/>
    </source>
</evidence>
<feature type="transmembrane region" description="Helical" evidence="6">
    <location>
        <begin position="756"/>
        <end position="778"/>
    </location>
</feature>
<evidence type="ECO:0000259" key="8">
    <source>
        <dbReference type="Pfam" id="PF12704"/>
    </source>
</evidence>
<dbReference type="InterPro" id="IPR050250">
    <property type="entry name" value="Macrolide_Exporter_MacB"/>
</dbReference>
<name>A0ABS9KT38_9BACT</name>
<keyword evidence="2" id="KW-1003">Cell membrane</keyword>
<dbReference type="PROSITE" id="PS51257">
    <property type="entry name" value="PROKAR_LIPOPROTEIN"/>
    <property type="match status" value="1"/>
</dbReference>
<keyword evidence="10" id="KW-1185">Reference proteome</keyword>
<feature type="transmembrane region" description="Helical" evidence="6">
    <location>
        <begin position="429"/>
        <end position="448"/>
    </location>
</feature>
<feature type="transmembrane region" description="Helical" evidence="6">
    <location>
        <begin position="285"/>
        <end position="307"/>
    </location>
</feature>
<dbReference type="RefSeq" id="WP_237873296.1">
    <property type="nucleotide sequence ID" value="NZ_JAKLTR010000009.1"/>
</dbReference>
<evidence type="ECO:0000313" key="10">
    <source>
        <dbReference type="Proteomes" id="UP001165367"/>
    </source>
</evidence>
<proteinExistence type="predicted"/>
<evidence type="ECO:0000256" key="1">
    <source>
        <dbReference type="ARBA" id="ARBA00004651"/>
    </source>
</evidence>
<dbReference type="Proteomes" id="UP001165367">
    <property type="component" value="Unassembled WGS sequence"/>
</dbReference>
<evidence type="ECO:0000256" key="4">
    <source>
        <dbReference type="ARBA" id="ARBA00022989"/>
    </source>
</evidence>
<dbReference type="PANTHER" id="PTHR30572:SF18">
    <property type="entry name" value="ABC-TYPE MACROLIDE FAMILY EXPORT SYSTEM PERMEASE COMPONENT 2"/>
    <property type="match status" value="1"/>
</dbReference>
<feature type="domain" description="ABC3 transporter permease C-terminal" evidence="7">
    <location>
        <begin position="290"/>
        <end position="404"/>
    </location>
</feature>
<sequence length="795" mass="88682">MFRTNFRVAWRNLVKHRNYTLINTLGLALSISCGIVIFVLVRFHLSFDDFHADANRVYRVVTEQHRDNISYSSSVPSPFGKAFRNDYSFAEKTARVAQLSNELVNISIDGENRKFKEPAGIAFAEPEYFDIFNFPLVKGSKSNLLSSPHEAIISERMARKYFGEKDPINQTITVANRVEAKVTGVLKDLPANTDLPAEIIISYASLKDYNAWMASDDAWGGMTSAMRCYIKLKEDITPEQVEAVLPAYVTKFRAGNKNIHHYKLQPLSALHFDGRYGGIIEKRNLWILSFIGLFLVITACVNFVNLATAQAVNRSKEVGIRKVIGGSRTQLFWQFIGETAIITILATLTGLLLANITLPYLNRWLGTDVSVNLFRSWQLSAFLIAQIVVVTFLAGAYPGLILSGFKPIAAIKGRISRHQLGGLNTRRTLIVGQFAISFILIIGMIVIAKQVQFAKQSSMGFDKDAIVVVPAGEGPTSTAQTLKTKLSQLPGVEKISQCYEPPSSDAAWNAPVRFGSRAEDEPFAANIKSADNQYLSTFSLQLVAGRNIFPSDTARELLINETMVKKLGLKSPEEAIGKNISISLRTPLPVVGVMKDFNDHSFHEDISAVALWTDTGFYVNYALKINKANVAQTLSAIEKTWSETYPDQVYEYKFLDDKIAGFYRNEAFMLQGISIFCLIAIFIGCLGLYGLVSFMVLRKTREIGIRKVLGSSPVQLVWLFGREFSRLILLAFIVSAPVAWWMMNSWLKDFEYRINFSAWIFLLALGSLAIIASITVGYRTVRAALSSPVKNLRAD</sequence>
<feature type="domain" description="MacB-like periplasmic core" evidence="8">
    <location>
        <begin position="20"/>
        <end position="245"/>
    </location>
</feature>
<evidence type="ECO:0000313" key="9">
    <source>
        <dbReference type="EMBL" id="MCG2615486.1"/>
    </source>
</evidence>
<keyword evidence="3 6" id="KW-0812">Transmembrane</keyword>
<feature type="domain" description="MacB-like periplasmic core" evidence="8">
    <location>
        <begin position="435"/>
        <end position="615"/>
    </location>
</feature>
<evidence type="ECO:0000256" key="5">
    <source>
        <dbReference type="ARBA" id="ARBA00023136"/>
    </source>
</evidence>
<dbReference type="Pfam" id="PF02687">
    <property type="entry name" value="FtsX"/>
    <property type="match status" value="2"/>
</dbReference>
<keyword evidence="5 6" id="KW-0472">Membrane</keyword>
<protein>
    <submittedName>
        <fullName evidence="9">ABC transporter permease</fullName>
    </submittedName>
</protein>
<feature type="transmembrane region" description="Helical" evidence="6">
    <location>
        <begin position="21"/>
        <end position="41"/>
    </location>
</feature>
<reference evidence="9" key="1">
    <citation type="submission" date="2022-01" db="EMBL/GenBank/DDBJ databases">
        <authorList>
            <person name="Jo J.-H."/>
            <person name="Im W.-T."/>
        </authorList>
    </citation>
    <scope>NUCLEOTIDE SEQUENCE</scope>
    <source>
        <strain evidence="9">NA20</strain>
    </source>
</reference>
<evidence type="ECO:0000256" key="6">
    <source>
        <dbReference type="SAM" id="Phobius"/>
    </source>
</evidence>
<feature type="transmembrane region" description="Helical" evidence="6">
    <location>
        <begin position="673"/>
        <end position="697"/>
    </location>
</feature>
<dbReference type="PANTHER" id="PTHR30572">
    <property type="entry name" value="MEMBRANE COMPONENT OF TRANSPORTER-RELATED"/>
    <property type="match status" value="1"/>
</dbReference>
<dbReference type="InterPro" id="IPR003838">
    <property type="entry name" value="ABC3_permease_C"/>
</dbReference>
<comment type="subcellular location">
    <subcellularLocation>
        <location evidence="1">Cell membrane</location>
        <topology evidence="1">Multi-pass membrane protein</topology>
    </subcellularLocation>
</comment>
<evidence type="ECO:0000256" key="3">
    <source>
        <dbReference type="ARBA" id="ARBA00022692"/>
    </source>
</evidence>
<feature type="transmembrane region" description="Helical" evidence="6">
    <location>
        <begin position="381"/>
        <end position="408"/>
    </location>
</feature>
<gene>
    <name evidence="9" type="ORF">LZZ85_14395</name>
</gene>
<organism evidence="9 10">
    <name type="scientific">Terrimonas ginsenosidimutans</name>
    <dbReference type="NCBI Taxonomy" id="2908004"/>
    <lineage>
        <taxon>Bacteria</taxon>
        <taxon>Pseudomonadati</taxon>
        <taxon>Bacteroidota</taxon>
        <taxon>Chitinophagia</taxon>
        <taxon>Chitinophagales</taxon>
        <taxon>Chitinophagaceae</taxon>
        <taxon>Terrimonas</taxon>
    </lineage>
</organism>
<keyword evidence="4 6" id="KW-1133">Transmembrane helix</keyword>
<comment type="caution">
    <text evidence="9">The sequence shown here is derived from an EMBL/GenBank/DDBJ whole genome shotgun (WGS) entry which is preliminary data.</text>
</comment>
<feature type="domain" description="ABC3 transporter permease C-terminal" evidence="7">
    <location>
        <begin position="675"/>
        <end position="780"/>
    </location>
</feature>
<feature type="transmembrane region" description="Helical" evidence="6">
    <location>
        <begin position="727"/>
        <end position="744"/>
    </location>
</feature>
<evidence type="ECO:0000259" key="7">
    <source>
        <dbReference type="Pfam" id="PF02687"/>
    </source>
</evidence>
<dbReference type="Pfam" id="PF12704">
    <property type="entry name" value="MacB_PCD"/>
    <property type="match status" value="2"/>
</dbReference>
<dbReference type="EMBL" id="JAKLTR010000009">
    <property type="protein sequence ID" value="MCG2615486.1"/>
    <property type="molecule type" value="Genomic_DNA"/>
</dbReference>